<feature type="domain" description="RGS" evidence="1">
    <location>
        <begin position="50"/>
        <end position="166"/>
    </location>
</feature>
<gene>
    <name evidence="3" type="primary">rgs13a</name>
</gene>
<organism evidence="2 3">
    <name type="scientific">Carassius auratus</name>
    <name type="common">Goldfish</name>
    <dbReference type="NCBI Taxonomy" id="7957"/>
    <lineage>
        <taxon>Eukaryota</taxon>
        <taxon>Metazoa</taxon>
        <taxon>Chordata</taxon>
        <taxon>Craniata</taxon>
        <taxon>Vertebrata</taxon>
        <taxon>Euteleostomi</taxon>
        <taxon>Actinopterygii</taxon>
        <taxon>Neopterygii</taxon>
        <taxon>Teleostei</taxon>
        <taxon>Ostariophysi</taxon>
        <taxon>Cypriniformes</taxon>
        <taxon>Cyprinidae</taxon>
        <taxon>Cyprininae</taxon>
        <taxon>Carassius</taxon>
    </lineage>
</organism>
<dbReference type="Pfam" id="PF00615">
    <property type="entry name" value="RGS"/>
    <property type="match status" value="1"/>
</dbReference>
<dbReference type="SUPFAM" id="SSF48097">
    <property type="entry name" value="Regulator of G-protein signaling, RGS"/>
    <property type="match status" value="1"/>
</dbReference>
<dbReference type="FunFam" id="1.10.167.10:FF:000001">
    <property type="entry name" value="Putative regulator of g-protein signaling 12"/>
    <property type="match status" value="1"/>
</dbReference>
<dbReference type="KEGG" id="caua:113046036"/>
<name>A0A6P6JS23_CARAU</name>
<dbReference type="CTD" id="100037359"/>
<dbReference type="SMART" id="SM00315">
    <property type="entry name" value="RGS"/>
    <property type="match status" value="1"/>
</dbReference>
<dbReference type="PROSITE" id="PS50132">
    <property type="entry name" value="RGS"/>
    <property type="match status" value="1"/>
</dbReference>
<evidence type="ECO:0000259" key="1">
    <source>
        <dbReference type="PROSITE" id="PS50132"/>
    </source>
</evidence>
<dbReference type="OrthoDB" id="196547at2759"/>
<dbReference type="InterPro" id="IPR036305">
    <property type="entry name" value="RGS_sf"/>
</dbReference>
<dbReference type="InterPro" id="IPR024066">
    <property type="entry name" value="RGS_subdom1/3"/>
</dbReference>
<dbReference type="Gene3D" id="1.10.167.10">
    <property type="entry name" value="Regulator of G-protein Signalling 4, domain 2"/>
    <property type="match status" value="1"/>
</dbReference>
<dbReference type="InterPro" id="IPR044926">
    <property type="entry name" value="RGS_subdomain_2"/>
</dbReference>
<sequence>MPTILSSSAEIKNMNNEGKSVSPRRLDKWRFRCLLTDKLNPGETLLWSQSLENLLRSKYGMATFHTFLKSEFSDENIEFWLVCEDFKKIRSSSRLSSRAKKIFERYIEAEAPKEINIDHVTRDLIKQNVQAPTRVCFDEAQRIVYGLMERDSYPRFLRSDMYKSLQESVSQRIKV</sequence>
<evidence type="ECO:0000313" key="3">
    <source>
        <dbReference type="RefSeq" id="XP_026062654.1"/>
    </source>
</evidence>
<reference evidence="3" key="1">
    <citation type="submission" date="2025-08" db="UniProtKB">
        <authorList>
            <consortium name="RefSeq"/>
        </authorList>
    </citation>
    <scope>IDENTIFICATION</scope>
    <source>
        <strain evidence="3">Wakin</strain>
        <tissue evidence="3">Muscle</tissue>
    </source>
</reference>
<evidence type="ECO:0000313" key="2">
    <source>
        <dbReference type="Proteomes" id="UP000515129"/>
    </source>
</evidence>
<dbReference type="Gene3D" id="1.10.196.10">
    <property type="match status" value="2"/>
</dbReference>
<dbReference type="PANTHER" id="PTHR10845">
    <property type="entry name" value="REGULATOR OF G PROTEIN SIGNALING"/>
    <property type="match status" value="1"/>
</dbReference>
<dbReference type="RefSeq" id="XP_026062654.1">
    <property type="nucleotide sequence ID" value="XM_026206869.1"/>
</dbReference>
<dbReference type="InterPro" id="IPR016137">
    <property type="entry name" value="RGS"/>
</dbReference>
<dbReference type="AlphaFoldDB" id="A0A6P6JS23"/>
<keyword evidence="2" id="KW-1185">Reference proteome</keyword>
<dbReference type="Proteomes" id="UP000515129">
    <property type="component" value="Chromosome 27"/>
</dbReference>
<protein>
    <submittedName>
        <fullName evidence="3">Regulator of G-protein signaling 13</fullName>
    </submittedName>
</protein>
<accession>A0A6P6JS23</accession>
<dbReference type="PRINTS" id="PR01301">
    <property type="entry name" value="RGSPROTEIN"/>
</dbReference>
<dbReference type="PANTHER" id="PTHR10845:SF278">
    <property type="entry name" value="REGULATOR OF G-PROTEIN SIGNALLING 1"/>
    <property type="match status" value="1"/>
</dbReference>
<proteinExistence type="predicted"/>